<sequence>MLTAWQANGDEYWVPAVHADNVHNERLALLLRSLGPTPGLAPIGLERVRGAFKWFRTIANWYGGETWTHLQTAQSYAGALRRRYMEAESSLRLDGPATFRDTKLRAFLKAEKVNPMLKFQKPRMIFPRSPRYNLELASRLKPFEHWLWRKLRIRGHSGKSSRIVGKGLNQTQRAKLIKSKFDTFRRCAVVEVDGKAFEAHLDEEVLELEHSVYLRAFPRDSRLAWLLAR</sequence>
<dbReference type="Pfam" id="PF00998">
    <property type="entry name" value="RdRP_3"/>
    <property type="match status" value="1"/>
</dbReference>
<name>A0A514D2E2_9VIRU</name>
<dbReference type="SUPFAM" id="SSF56672">
    <property type="entry name" value="DNA/RNA polymerases"/>
    <property type="match status" value="1"/>
</dbReference>
<evidence type="ECO:0000256" key="1">
    <source>
        <dbReference type="ARBA" id="ARBA00022679"/>
    </source>
</evidence>
<dbReference type="InterPro" id="IPR002166">
    <property type="entry name" value="RNA_pol_HCV"/>
</dbReference>
<dbReference type="GO" id="GO:0039694">
    <property type="term" value="P:viral RNA genome replication"/>
    <property type="evidence" value="ECO:0007669"/>
    <property type="project" value="InterPro"/>
</dbReference>
<organism evidence="3">
    <name type="scientific">Riboviria sp</name>
    <dbReference type="NCBI Taxonomy" id="2585031"/>
    <lineage>
        <taxon>Viruses</taxon>
        <taxon>Riboviria</taxon>
    </lineage>
</organism>
<proteinExistence type="predicted"/>
<dbReference type="GO" id="GO:0003723">
    <property type="term" value="F:RNA binding"/>
    <property type="evidence" value="ECO:0007669"/>
    <property type="project" value="InterPro"/>
</dbReference>
<accession>A0A514D2E2</accession>
<dbReference type="InterPro" id="IPR043502">
    <property type="entry name" value="DNA/RNA_pol_sf"/>
</dbReference>
<evidence type="ECO:0000256" key="2">
    <source>
        <dbReference type="ARBA" id="ARBA00022695"/>
    </source>
</evidence>
<evidence type="ECO:0000313" key="3">
    <source>
        <dbReference type="EMBL" id="QDH87768.1"/>
    </source>
</evidence>
<keyword evidence="2" id="KW-0548">Nucleotidyltransferase</keyword>
<gene>
    <name evidence="3" type="ORF">H2Rhizo317722_000002</name>
</gene>
<dbReference type="GO" id="GO:0003968">
    <property type="term" value="F:RNA-directed RNA polymerase activity"/>
    <property type="evidence" value="ECO:0007669"/>
    <property type="project" value="UniProtKB-KW"/>
</dbReference>
<keyword evidence="3" id="KW-0696">RNA-directed RNA polymerase</keyword>
<reference evidence="3" key="1">
    <citation type="submission" date="2019-05" db="EMBL/GenBank/DDBJ databases">
        <title>Metatranscriptomic reconstruction reveals RNA viruses with the potential to shape carbon cycling in soil.</title>
        <authorList>
            <person name="Starr E.P."/>
            <person name="Nuccio E."/>
            <person name="Pett-Ridge J."/>
            <person name="Banfield J.F."/>
            <person name="Firestone M.K."/>
        </authorList>
    </citation>
    <scope>NUCLEOTIDE SEQUENCE</scope>
    <source>
        <strain evidence="3">H2_Rhizo_31_scaffold_7722</strain>
    </source>
</reference>
<keyword evidence="1" id="KW-0808">Transferase</keyword>
<protein>
    <submittedName>
        <fullName evidence="3">RNA-dependent RNA polymerase</fullName>
    </submittedName>
</protein>
<dbReference type="EMBL" id="MN033613">
    <property type="protein sequence ID" value="QDH87768.1"/>
    <property type="molecule type" value="Genomic_DNA"/>
</dbReference>